<dbReference type="InterPro" id="IPR022210">
    <property type="entry name" value="TF_GCR1-like"/>
</dbReference>
<dbReference type="PANTHER" id="PTHR37784:SF2">
    <property type="entry name" value="HIGH-OSMOLARITY-INDUCED TRANSCRIPTION PROTEIN 1"/>
    <property type="match status" value="1"/>
</dbReference>
<sequence>MPLDALLASAMFNGQQPSSYFLARNVLEPPGDLLCLLFPWVEQEQRALAVRMQQSCLAIDIALESFLKVLLWFRRVLLQDAAILYCRNSTYPIFNLPPFNSQAFRNFAEGSMQTMQGVTTEWALQLQQERMESRACHNDLTERMSQFMAEVQMQNGTHSSRKQCRVSGATVSTTAAATSTSMVAVVPGASAPAFAPMHAEQPALPGAAFPTTHLAAPAFGIALPPPPPLPVTSVQPELWLPSNPLPSTMPDARWKKQEELQQQFGDRCITQHPWQLVSGIYVPTYVMQPATAIEDIWTEYTVGLNGFLPVRELEEQFRPKWRGNVSSVKTEWGRRKKIIALIQKLSSKARWDVDLVLRFLRTEYAIYNGRKFSEYLQNTKLNAEAEILERARSFT</sequence>
<dbReference type="STRING" id="135208.A0A4Y9ZJF9"/>
<keyword evidence="4" id="KW-1185">Reference proteome</keyword>
<dbReference type="Proteomes" id="UP000298061">
    <property type="component" value="Unassembled WGS sequence"/>
</dbReference>
<evidence type="ECO:0000259" key="2">
    <source>
        <dbReference type="Pfam" id="PF16787"/>
    </source>
</evidence>
<protein>
    <recommendedName>
        <fullName evidence="5">Transcription activator GCR1-like domain-containing protein</fullName>
    </recommendedName>
</protein>
<accession>A0A4Y9ZJF9</accession>
<dbReference type="Pfam" id="PF16787">
    <property type="entry name" value="NDC10_II"/>
    <property type="match status" value="1"/>
</dbReference>
<reference evidence="3 4" key="1">
    <citation type="submission" date="2019-02" db="EMBL/GenBank/DDBJ databases">
        <title>Genome sequencing of the rare red list fungi Hericium alpestre (H. flagellum).</title>
        <authorList>
            <person name="Buettner E."/>
            <person name="Kellner H."/>
        </authorList>
    </citation>
    <scope>NUCLEOTIDE SEQUENCE [LARGE SCALE GENOMIC DNA]</scope>
    <source>
        <strain evidence="3 4">DSM 108284</strain>
    </source>
</reference>
<feature type="domain" description="Ndc10" evidence="2">
    <location>
        <begin position="8"/>
        <end position="104"/>
    </location>
</feature>
<comment type="caution">
    <text evidence="3">The sequence shown here is derived from an EMBL/GenBank/DDBJ whole genome shotgun (WGS) entry which is preliminary data.</text>
</comment>
<dbReference type="AlphaFoldDB" id="A0A4Y9ZJF9"/>
<evidence type="ECO:0000259" key="1">
    <source>
        <dbReference type="Pfam" id="PF12550"/>
    </source>
</evidence>
<organism evidence="3 4">
    <name type="scientific">Hericium alpestre</name>
    <dbReference type="NCBI Taxonomy" id="135208"/>
    <lineage>
        <taxon>Eukaryota</taxon>
        <taxon>Fungi</taxon>
        <taxon>Dikarya</taxon>
        <taxon>Basidiomycota</taxon>
        <taxon>Agaricomycotina</taxon>
        <taxon>Agaricomycetes</taxon>
        <taxon>Russulales</taxon>
        <taxon>Hericiaceae</taxon>
        <taxon>Hericium</taxon>
    </lineage>
</organism>
<dbReference type="Gene3D" id="1.10.443.20">
    <property type="entry name" value="Centromere DNA-binding protein complex CBF3 subunit, domain 2"/>
    <property type="match status" value="1"/>
</dbReference>
<evidence type="ECO:0000313" key="4">
    <source>
        <dbReference type="Proteomes" id="UP000298061"/>
    </source>
</evidence>
<name>A0A4Y9ZJF9_9AGAM</name>
<gene>
    <name evidence="3" type="ORF">EWM64_g9989</name>
</gene>
<dbReference type="InterPro" id="IPR052146">
    <property type="entry name" value="HOT1"/>
</dbReference>
<dbReference type="OrthoDB" id="2663544at2759"/>
<dbReference type="InterPro" id="IPR038279">
    <property type="entry name" value="Ndc10_dom2_sf"/>
</dbReference>
<proteinExistence type="predicted"/>
<dbReference type="PANTHER" id="PTHR37784">
    <property type="entry name" value="PROTEIN MSN1"/>
    <property type="match status" value="1"/>
</dbReference>
<dbReference type="GO" id="GO:0000978">
    <property type="term" value="F:RNA polymerase II cis-regulatory region sequence-specific DNA binding"/>
    <property type="evidence" value="ECO:0007669"/>
    <property type="project" value="TreeGrafter"/>
</dbReference>
<dbReference type="GO" id="GO:0060963">
    <property type="term" value="P:positive regulation of ribosomal protein gene transcription by RNA polymerase II"/>
    <property type="evidence" value="ECO:0007669"/>
    <property type="project" value="TreeGrafter"/>
</dbReference>
<evidence type="ECO:0008006" key="5">
    <source>
        <dbReference type="Google" id="ProtNLM"/>
    </source>
</evidence>
<dbReference type="InterPro" id="IPR031872">
    <property type="entry name" value="NDC10_II"/>
</dbReference>
<dbReference type="Pfam" id="PF12550">
    <property type="entry name" value="GCR1_C"/>
    <property type="match status" value="1"/>
</dbReference>
<dbReference type="EMBL" id="SFCI01002355">
    <property type="protein sequence ID" value="TFY74023.1"/>
    <property type="molecule type" value="Genomic_DNA"/>
</dbReference>
<evidence type="ECO:0000313" key="3">
    <source>
        <dbReference type="EMBL" id="TFY74023.1"/>
    </source>
</evidence>
<feature type="domain" description="Transcription activator GCR1-like" evidence="1">
    <location>
        <begin position="291"/>
        <end position="360"/>
    </location>
</feature>
<dbReference type="GO" id="GO:0000981">
    <property type="term" value="F:DNA-binding transcription factor activity, RNA polymerase II-specific"/>
    <property type="evidence" value="ECO:0007669"/>
    <property type="project" value="TreeGrafter"/>
</dbReference>